<dbReference type="SUPFAM" id="SSF54001">
    <property type="entry name" value="Cysteine proteinases"/>
    <property type="match status" value="1"/>
</dbReference>
<dbReference type="Gene3D" id="3.90.70.10">
    <property type="entry name" value="Cysteine proteinases"/>
    <property type="match status" value="1"/>
</dbReference>
<evidence type="ECO:0000313" key="4">
    <source>
        <dbReference type="Proteomes" id="UP000324897"/>
    </source>
</evidence>
<feature type="domain" description="Cathepsin propeptide inhibitor" evidence="2">
    <location>
        <begin position="107"/>
        <end position="152"/>
    </location>
</feature>
<evidence type="ECO:0000313" key="3">
    <source>
        <dbReference type="EMBL" id="TVT97946.1"/>
    </source>
</evidence>
<gene>
    <name evidence="3" type="ORF">EJB05_56772</name>
</gene>
<evidence type="ECO:0000256" key="1">
    <source>
        <dbReference type="SAM" id="Phobius"/>
    </source>
</evidence>
<reference evidence="3 4" key="1">
    <citation type="journal article" date="2019" name="Sci. Rep.">
        <title>A high-quality genome of Eragrostis curvula grass provides insights into Poaceae evolution and supports new strategies to enhance forage quality.</title>
        <authorList>
            <person name="Carballo J."/>
            <person name="Santos B.A.C.M."/>
            <person name="Zappacosta D."/>
            <person name="Garbus I."/>
            <person name="Selva J.P."/>
            <person name="Gallo C.A."/>
            <person name="Diaz A."/>
            <person name="Albertini E."/>
            <person name="Caccamo M."/>
            <person name="Echenique V."/>
        </authorList>
    </citation>
    <scope>NUCLEOTIDE SEQUENCE [LARGE SCALE GENOMIC DNA]</scope>
    <source>
        <strain evidence="4">cv. Victoria</strain>
        <tissue evidence="3">Leaf</tissue>
    </source>
</reference>
<sequence length="194" mass="22288">MYLGALGFLFTRRFSPGMFSRPAIGATAARPTRSFHTLRDLGIHSRPFYVIMAGMGLGGFLYYLKKAGKLTPGETSKEVCVVDAFDPKLYGKRSTKEYDETAMKEKFEQWMKQYNRTYRTEEEKAFRYERFKIACWHVENPNRFGDWTADECERYHCCGGIDLEQYNAEINSLIAEGGIDGISDEEERRPPPSG</sequence>
<dbReference type="EMBL" id="RWGY01000916">
    <property type="protein sequence ID" value="TVT97946.1"/>
    <property type="molecule type" value="Genomic_DNA"/>
</dbReference>
<dbReference type="SMART" id="SM00848">
    <property type="entry name" value="Inhibitor_I29"/>
    <property type="match status" value="1"/>
</dbReference>
<dbReference type="Gramene" id="TVT97946">
    <property type="protein sequence ID" value="TVT97946"/>
    <property type="gene ID" value="EJB05_56772"/>
</dbReference>
<evidence type="ECO:0000259" key="2">
    <source>
        <dbReference type="SMART" id="SM00848"/>
    </source>
</evidence>
<proteinExistence type="predicted"/>
<dbReference type="AlphaFoldDB" id="A0A5J9SGJ2"/>
<name>A0A5J9SGJ2_9POAL</name>
<protein>
    <recommendedName>
        <fullName evidence="2">Cathepsin propeptide inhibitor domain-containing protein</fullName>
    </recommendedName>
</protein>
<organism evidence="3 4">
    <name type="scientific">Eragrostis curvula</name>
    <name type="common">weeping love grass</name>
    <dbReference type="NCBI Taxonomy" id="38414"/>
    <lineage>
        <taxon>Eukaryota</taxon>
        <taxon>Viridiplantae</taxon>
        <taxon>Streptophyta</taxon>
        <taxon>Embryophyta</taxon>
        <taxon>Tracheophyta</taxon>
        <taxon>Spermatophyta</taxon>
        <taxon>Magnoliopsida</taxon>
        <taxon>Liliopsida</taxon>
        <taxon>Poales</taxon>
        <taxon>Poaceae</taxon>
        <taxon>PACMAD clade</taxon>
        <taxon>Chloridoideae</taxon>
        <taxon>Eragrostideae</taxon>
        <taxon>Eragrostidinae</taxon>
        <taxon>Eragrostis</taxon>
    </lineage>
</organism>
<dbReference type="Pfam" id="PF08246">
    <property type="entry name" value="Inhibitor_I29"/>
    <property type="match status" value="1"/>
</dbReference>
<dbReference type="OrthoDB" id="692210at2759"/>
<dbReference type="InterPro" id="IPR038765">
    <property type="entry name" value="Papain-like_cys_pep_sf"/>
</dbReference>
<keyword evidence="1" id="KW-0472">Membrane</keyword>
<keyword evidence="1" id="KW-0812">Transmembrane</keyword>
<dbReference type="InterPro" id="IPR013201">
    <property type="entry name" value="Prot_inhib_I29"/>
</dbReference>
<dbReference type="Proteomes" id="UP000324897">
    <property type="component" value="Unassembled WGS sequence"/>
</dbReference>
<keyword evidence="1" id="KW-1133">Transmembrane helix</keyword>
<feature type="transmembrane region" description="Helical" evidence="1">
    <location>
        <begin position="45"/>
        <end position="64"/>
    </location>
</feature>
<comment type="caution">
    <text evidence="3">The sequence shown here is derived from an EMBL/GenBank/DDBJ whole genome shotgun (WGS) entry which is preliminary data.</text>
</comment>
<accession>A0A5J9SGJ2</accession>
<keyword evidence="4" id="KW-1185">Reference proteome</keyword>